<dbReference type="KEGG" id="fin:KQS_01215"/>
<gene>
    <name evidence="2" type="ordered locus">KQS_01215</name>
</gene>
<organism evidence="2 3">
    <name type="scientific">Flavobacterium indicum (strain DSM 17447 / CIP 109464 / GPTSA100-9)</name>
    <dbReference type="NCBI Taxonomy" id="1094466"/>
    <lineage>
        <taxon>Bacteria</taxon>
        <taxon>Pseudomonadati</taxon>
        <taxon>Bacteroidota</taxon>
        <taxon>Flavobacteriia</taxon>
        <taxon>Flavobacteriales</taxon>
        <taxon>Flavobacteriaceae</taxon>
        <taxon>Flavobacterium</taxon>
    </lineage>
</organism>
<dbReference type="InterPro" id="IPR009081">
    <property type="entry name" value="PP-bd_ACP"/>
</dbReference>
<name>H8XNX1_FLAIG</name>
<dbReference type="SUPFAM" id="SSF47336">
    <property type="entry name" value="ACP-like"/>
    <property type="match status" value="1"/>
</dbReference>
<feature type="domain" description="Carrier" evidence="1">
    <location>
        <begin position="35"/>
        <end position="72"/>
    </location>
</feature>
<evidence type="ECO:0000313" key="3">
    <source>
        <dbReference type="Proteomes" id="UP000007599"/>
    </source>
</evidence>
<dbReference type="Proteomes" id="UP000007599">
    <property type="component" value="Chromosome I"/>
</dbReference>
<dbReference type="RefSeq" id="WP_014387382.1">
    <property type="nucleotide sequence ID" value="NC_017025.1"/>
</dbReference>
<reference evidence="2 3" key="1">
    <citation type="journal article" date="2012" name="J. Bacteriol.">
        <title>Complete Genome Sequence of Flavobacterium indicum GPSTA100-9T, Isolated from Warm Spring Water.</title>
        <authorList>
            <person name="Barbier P."/>
            <person name="Houel A."/>
            <person name="Loux V."/>
            <person name="Poulain J."/>
            <person name="Bernardet J.F."/>
            <person name="Touchon M."/>
            <person name="Duchaud E."/>
        </authorList>
    </citation>
    <scope>NUCLEOTIDE SEQUENCE [LARGE SCALE GENOMIC DNA]</scope>
    <source>
        <strain evidence="3">DSM 17447 / CIP 109464 / GPTSA100-9</strain>
    </source>
</reference>
<dbReference type="AlphaFoldDB" id="H8XNX1"/>
<dbReference type="STRING" id="1094466.KQS_01215"/>
<accession>H8XNX1</accession>
<dbReference type="EMBL" id="HE774682">
    <property type="protein sequence ID" value="CCG52238.1"/>
    <property type="molecule type" value="Genomic_DNA"/>
</dbReference>
<proteinExistence type="predicted"/>
<dbReference type="PATRIC" id="fig|1094466.5.peg.238"/>
<evidence type="ECO:0000313" key="2">
    <source>
        <dbReference type="EMBL" id="CCG52238.1"/>
    </source>
</evidence>
<dbReference type="InterPro" id="IPR036736">
    <property type="entry name" value="ACP-like_sf"/>
</dbReference>
<keyword evidence="3" id="KW-1185">Reference proteome</keyword>
<protein>
    <recommendedName>
        <fullName evidence="1">Carrier domain-containing protein</fullName>
    </recommendedName>
</protein>
<dbReference type="Gene3D" id="1.10.1200.10">
    <property type="entry name" value="ACP-like"/>
    <property type="match status" value="1"/>
</dbReference>
<dbReference type="Pfam" id="PF00550">
    <property type="entry name" value="PP-binding"/>
    <property type="match status" value="1"/>
</dbReference>
<evidence type="ECO:0000259" key="1">
    <source>
        <dbReference type="Pfam" id="PF00550"/>
    </source>
</evidence>
<reference evidence="3" key="2">
    <citation type="submission" date="2012-03" db="EMBL/GenBank/DDBJ databases">
        <title>Complete genome sequence of Flavobacterium indicum GPTSA100-9T, isolated from warm spring water.</title>
        <authorList>
            <person name="Barbier P."/>
            <person name="Houel A."/>
            <person name="Loux V."/>
            <person name="Poulain J."/>
            <person name="Bernardet J.-F."/>
            <person name="Touchon M."/>
            <person name="Duchaud E."/>
        </authorList>
    </citation>
    <scope>NUCLEOTIDE SEQUENCE [LARGE SCALE GENOMIC DNA]</scope>
    <source>
        <strain evidence="3">DSM 17447 / CIP 109464 / GPTSA100-9</strain>
    </source>
</reference>
<sequence>MEKQFENFRNEVNLFLAKKFEINHGINNQLKITEALSLDSLDLIDLVVYLEEEYKVKVKAENFADFNCLNDLHLFLYEETQALLTK</sequence>
<dbReference type="HOGENOM" id="CLU_108696_5_4_10"/>